<dbReference type="Gene3D" id="2.30.110.20">
    <property type="entry name" value="Hcp1-like"/>
    <property type="match status" value="1"/>
</dbReference>
<accession>A0A9Q3UGV2</accession>
<dbReference type="PANTHER" id="PTHR34319">
    <property type="entry name" value="MAJOR EXPORTED PROTEIN"/>
    <property type="match status" value="1"/>
</dbReference>
<dbReference type="Pfam" id="PF05638">
    <property type="entry name" value="T6SS_HCP"/>
    <property type="match status" value="1"/>
</dbReference>
<dbReference type="InterPro" id="IPR036624">
    <property type="entry name" value="Hcp1-lik_sf"/>
</dbReference>
<evidence type="ECO:0000313" key="2">
    <source>
        <dbReference type="Proteomes" id="UP000726777"/>
    </source>
</evidence>
<proteinExistence type="predicted"/>
<organism evidence="1 2">
    <name type="scientific">Vibrio parahaemolyticus</name>
    <dbReference type="NCBI Taxonomy" id="670"/>
    <lineage>
        <taxon>Bacteria</taxon>
        <taxon>Pseudomonadati</taxon>
        <taxon>Pseudomonadota</taxon>
        <taxon>Gammaproteobacteria</taxon>
        <taxon>Vibrionales</taxon>
        <taxon>Vibrionaceae</taxon>
        <taxon>Vibrio</taxon>
    </lineage>
</organism>
<dbReference type="Proteomes" id="UP000726777">
    <property type="component" value="Unassembled WGS sequence"/>
</dbReference>
<dbReference type="RefSeq" id="WP_228085945.1">
    <property type="nucleotide sequence ID" value="NZ_JACVHL010000029.1"/>
</dbReference>
<reference evidence="1" key="1">
    <citation type="submission" date="2020-09" db="EMBL/GenBank/DDBJ databases">
        <title>Genome sequence of Vibrio parahaemolyticus isolates.</title>
        <authorList>
            <person name="Hammerl J.A."/>
            <person name="Strauch E."/>
        </authorList>
    </citation>
    <scope>NUCLEOTIDE SEQUENCE</scope>
    <source>
        <strain evidence="1">17-VB00146</strain>
    </source>
</reference>
<evidence type="ECO:0000313" key="1">
    <source>
        <dbReference type="EMBL" id="MCC3807677.1"/>
    </source>
</evidence>
<dbReference type="PANTHER" id="PTHR34319:SF7">
    <property type="entry name" value="HNH ENDONUCLEASE DOMAIN-CONTAINING PROTEIN"/>
    <property type="match status" value="1"/>
</dbReference>
<comment type="caution">
    <text evidence="1">The sequence shown here is derived from an EMBL/GenBank/DDBJ whole genome shotgun (WGS) entry which is preliminary data.</text>
</comment>
<sequence>MATIAYLKIDTTRNACLTQGCNTEASMGQSYQEGHEDEITVLSYSHMVAHEGQAMHVPLKIVKRMDKSSPLLSQACTEATELECTLKFYRLNASSGQECFYEIELKGAVIKSVTPYMAHTIDFNEREMEETITIAYRDIQWRHVGLNTTGYSTWLSSFKNAVDTLS</sequence>
<dbReference type="InterPro" id="IPR008514">
    <property type="entry name" value="T6SS_Hcp"/>
</dbReference>
<dbReference type="InterPro" id="IPR052947">
    <property type="entry name" value="T6SS_Hcp1_domain"/>
</dbReference>
<gene>
    <name evidence="1" type="primary">hcp</name>
    <name evidence="1" type="ORF">IB292_21900</name>
</gene>
<dbReference type="AlphaFoldDB" id="A0A9Q3UGV2"/>
<dbReference type="SUPFAM" id="SSF141452">
    <property type="entry name" value="Hcp1-like"/>
    <property type="match status" value="1"/>
</dbReference>
<protein>
    <submittedName>
        <fullName evidence="1">Type VI secretion system tube protein Hcp</fullName>
    </submittedName>
</protein>
<dbReference type="NCBIfam" id="TIGR03344">
    <property type="entry name" value="VI_effect_Hcp1"/>
    <property type="match status" value="1"/>
</dbReference>
<dbReference type="EMBL" id="JACVHL010000029">
    <property type="protein sequence ID" value="MCC3807677.1"/>
    <property type="molecule type" value="Genomic_DNA"/>
</dbReference>
<name>A0A9Q3UGV2_VIBPH</name>